<dbReference type="OrthoDB" id="8565623at2"/>
<organism evidence="2 3">
    <name type="scientific">Photobacterium swingsii</name>
    <dbReference type="NCBI Taxonomy" id="680026"/>
    <lineage>
        <taxon>Bacteria</taxon>
        <taxon>Pseudomonadati</taxon>
        <taxon>Pseudomonadota</taxon>
        <taxon>Gammaproteobacteria</taxon>
        <taxon>Vibrionales</taxon>
        <taxon>Vibrionaceae</taxon>
        <taxon>Photobacterium</taxon>
    </lineage>
</organism>
<dbReference type="STRING" id="680026.AB733_12490"/>
<dbReference type="Pfam" id="PF02195">
    <property type="entry name" value="ParB_N"/>
    <property type="match status" value="1"/>
</dbReference>
<dbReference type="EMBL" id="PYLZ01000009">
    <property type="protein sequence ID" value="PSW23305.1"/>
    <property type="molecule type" value="Genomic_DNA"/>
</dbReference>
<name>A0A2T3P455_9GAMM</name>
<dbReference type="Gene3D" id="3.90.1530.10">
    <property type="entry name" value="Conserved hypothetical protein from pyrococcus furiosus pfu- 392566-001, ParB domain"/>
    <property type="match status" value="1"/>
</dbReference>
<gene>
    <name evidence="2" type="ORF">C9I94_16940</name>
</gene>
<sequence>MVYSLELVNIDLIKETEEHIPSRVEWLAERIKDEGIWRVPVLLEKTTYAIMDGHHRYNVAKKLGLKRIPAILLSYDSSSVVVTSWRDDFKVDKQLVLDYIKAGEIFPHKTTKHIIKPAPKEIQIPISFLY</sequence>
<evidence type="ECO:0000313" key="2">
    <source>
        <dbReference type="EMBL" id="PSW23305.1"/>
    </source>
</evidence>
<accession>A0A2T3P455</accession>
<protein>
    <submittedName>
        <fullName evidence="2">Transcriptional regulator</fullName>
    </submittedName>
</protein>
<comment type="caution">
    <text evidence="2">The sequence shown here is derived from an EMBL/GenBank/DDBJ whole genome shotgun (WGS) entry which is preliminary data.</text>
</comment>
<feature type="domain" description="ParB-like N-terminal" evidence="1">
    <location>
        <begin position="6"/>
        <end position="88"/>
    </location>
</feature>
<evidence type="ECO:0000313" key="3">
    <source>
        <dbReference type="Proteomes" id="UP000240481"/>
    </source>
</evidence>
<dbReference type="SMART" id="SM00470">
    <property type="entry name" value="ParB"/>
    <property type="match status" value="1"/>
</dbReference>
<keyword evidence="3" id="KW-1185">Reference proteome</keyword>
<dbReference type="InterPro" id="IPR003115">
    <property type="entry name" value="ParB_N"/>
</dbReference>
<proteinExistence type="predicted"/>
<reference evidence="2 3" key="1">
    <citation type="submission" date="2018-01" db="EMBL/GenBank/DDBJ databases">
        <title>Whole genome sequencing of Histamine producing bacteria.</title>
        <authorList>
            <person name="Butler K."/>
        </authorList>
    </citation>
    <scope>NUCLEOTIDE SEQUENCE [LARGE SCALE GENOMIC DNA]</scope>
    <source>
        <strain evidence="2 3">DSM 24669</strain>
    </source>
</reference>
<dbReference type="InterPro" id="IPR036086">
    <property type="entry name" value="ParB/Sulfiredoxin_sf"/>
</dbReference>
<dbReference type="AlphaFoldDB" id="A0A2T3P455"/>
<dbReference type="CDD" id="cd16400">
    <property type="entry name" value="ParB_Srx_like_nuclease"/>
    <property type="match status" value="1"/>
</dbReference>
<dbReference type="Proteomes" id="UP000240481">
    <property type="component" value="Unassembled WGS sequence"/>
</dbReference>
<dbReference type="SUPFAM" id="SSF110849">
    <property type="entry name" value="ParB/Sulfiredoxin"/>
    <property type="match status" value="1"/>
</dbReference>
<evidence type="ECO:0000259" key="1">
    <source>
        <dbReference type="SMART" id="SM00470"/>
    </source>
</evidence>